<dbReference type="Gene3D" id="3.40.50.10490">
    <property type="entry name" value="Glucose-6-phosphate isomerase like protein, domain 1"/>
    <property type="match status" value="3"/>
</dbReference>
<dbReference type="STRING" id="1655612.ABS10_00870"/>
<feature type="active site" evidence="4">
    <location>
        <position position="447"/>
    </location>
</feature>
<sequence>MNKKRAQHILNALNKISKKTLSQKKFTFSYKSDFLEYKSHLSNFSTEQYALFDALFGELAVQDSIQCLFSGELVNTTESRPALHHQYRALKPSPEFDFKKICGPLLQKIKQEKYKNIITFGIGGSFEGPKLLQEFLLNPASNINYAFVSGPDKDEFNAIVKPLIGQKNLYIFASKSLSTDETLTCLKWLGKNRTDKNSIVITANSEGARALGFAEPSIVPFPESVGGRYSIWSPISLTAAVENNFTGFLQGGGLADSLLSGGSTEAKKYQKLIKTLAFSDIWFSNFCNKKNRVVLSYNWNLRSFANYIQQLEMESLGKPSNSASIFRETGQTIFGGFGSTAQHSYFQLLHQGTSQCSADIIYSPNAQSPLSNAQAQGQSSLLSSSGKQSSNLLERTNGNIPVNLFILPTLSLKELGFLLATWEHRVFVTACLLQINPFDQFGVAAGKTVAQKFLNK</sequence>
<keyword evidence="2 4" id="KW-0324">Glycolysis</keyword>
<dbReference type="PROSITE" id="PS00765">
    <property type="entry name" value="P_GLUCOSE_ISOMERASE_1"/>
    <property type="match status" value="1"/>
</dbReference>
<evidence type="ECO:0000256" key="3">
    <source>
        <dbReference type="ARBA" id="ARBA00023235"/>
    </source>
</evidence>
<feature type="active site" evidence="4">
    <location>
        <position position="343"/>
    </location>
</feature>
<gene>
    <name evidence="4" type="primary">pgi</name>
    <name evidence="6" type="ORF">ABS10_00870</name>
</gene>
<dbReference type="GO" id="GO:0006094">
    <property type="term" value="P:gluconeogenesis"/>
    <property type="evidence" value="ECO:0007669"/>
    <property type="project" value="UniProtKB-UniRule"/>
</dbReference>
<dbReference type="InterPro" id="IPR046348">
    <property type="entry name" value="SIS_dom_sf"/>
</dbReference>
<organism evidence="6 7">
    <name type="scientific">SAR86 cluster bacterium BACL1 MAG-120820-bin45</name>
    <dbReference type="NCBI Taxonomy" id="1655612"/>
    <lineage>
        <taxon>Bacteria</taxon>
        <taxon>Pseudomonadati</taxon>
        <taxon>Pseudomonadota</taxon>
        <taxon>Gammaproteobacteria</taxon>
        <taxon>SAR86 cluster</taxon>
    </lineage>
</organism>
<evidence type="ECO:0000313" key="6">
    <source>
        <dbReference type="EMBL" id="KRO94535.1"/>
    </source>
</evidence>
<dbReference type="CDD" id="cd05016">
    <property type="entry name" value="SIS_PGI_2"/>
    <property type="match status" value="1"/>
</dbReference>
<comment type="pathway">
    <text evidence="4">Carbohydrate biosynthesis; gluconeogenesis.</text>
</comment>
<dbReference type="HAMAP" id="MF_00473">
    <property type="entry name" value="G6P_isomerase"/>
    <property type="match status" value="1"/>
</dbReference>
<dbReference type="PRINTS" id="PR00662">
    <property type="entry name" value="G6PISOMERASE"/>
</dbReference>
<protein>
    <recommendedName>
        <fullName evidence="4">Glucose-6-phosphate isomerase</fullName>
        <shortName evidence="4">GPI</shortName>
        <ecNumber evidence="4">5.3.1.9</ecNumber>
    </recommendedName>
    <alternativeName>
        <fullName evidence="4">Phosphoglucose isomerase</fullName>
        <shortName evidence="4">PGI</shortName>
    </alternativeName>
    <alternativeName>
        <fullName evidence="4">Phosphohexose isomerase</fullName>
        <shortName evidence="4">PHI</shortName>
    </alternativeName>
</protein>
<evidence type="ECO:0000313" key="7">
    <source>
        <dbReference type="Proteomes" id="UP000051027"/>
    </source>
</evidence>
<comment type="caution">
    <text evidence="6">The sequence shown here is derived from an EMBL/GenBank/DDBJ whole genome shotgun (WGS) entry which is preliminary data.</text>
</comment>
<name>A0A0R2U4V1_9GAMM</name>
<evidence type="ECO:0000256" key="2">
    <source>
        <dbReference type="ARBA" id="ARBA00023152"/>
    </source>
</evidence>
<keyword evidence="3 4" id="KW-0413">Isomerase</keyword>
<dbReference type="AlphaFoldDB" id="A0A0R2U4V1"/>
<dbReference type="PANTHER" id="PTHR11469">
    <property type="entry name" value="GLUCOSE-6-PHOSPHATE ISOMERASE"/>
    <property type="match status" value="1"/>
</dbReference>
<reference evidence="6 7" key="1">
    <citation type="submission" date="2015-10" db="EMBL/GenBank/DDBJ databases">
        <title>Metagenome-Assembled Genomes uncover a global brackish microbiome.</title>
        <authorList>
            <person name="Hugerth L.W."/>
            <person name="Larsson J."/>
            <person name="Alneberg J."/>
            <person name="Lindh M.V."/>
            <person name="Legrand C."/>
            <person name="Pinhassi J."/>
            <person name="Andersson A.F."/>
        </authorList>
    </citation>
    <scope>NUCLEOTIDE SEQUENCE [LARGE SCALE GENOMIC DNA]</scope>
    <source>
        <strain evidence="6">BACL1 MAG-120820-bin45</strain>
    </source>
</reference>
<proteinExistence type="inferred from homology"/>
<dbReference type="PANTHER" id="PTHR11469:SF1">
    <property type="entry name" value="GLUCOSE-6-PHOSPHATE ISOMERASE"/>
    <property type="match status" value="1"/>
</dbReference>
<dbReference type="Pfam" id="PF00342">
    <property type="entry name" value="PGI"/>
    <property type="match status" value="1"/>
</dbReference>
<dbReference type="InterPro" id="IPR001672">
    <property type="entry name" value="G6P_Isomerase"/>
</dbReference>
<keyword evidence="1 4" id="KW-0312">Gluconeogenesis</keyword>
<comment type="similarity">
    <text evidence="4 5">Belongs to the GPI family.</text>
</comment>
<evidence type="ECO:0000256" key="4">
    <source>
        <dbReference type="HAMAP-Rule" id="MF_00473"/>
    </source>
</evidence>
<comment type="function">
    <text evidence="4">Catalyzes the reversible isomerization of glucose-6-phosphate to fructose-6-phosphate.</text>
</comment>
<comment type="pathway">
    <text evidence="4 5">Carbohydrate degradation; glycolysis; D-glyceraldehyde 3-phosphate and glycerone phosphate from D-glucose: step 2/4.</text>
</comment>
<accession>A0A0R2U4V1</accession>
<dbReference type="GO" id="GO:0006096">
    <property type="term" value="P:glycolytic process"/>
    <property type="evidence" value="ECO:0007669"/>
    <property type="project" value="UniProtKB-UniRule"/>
</dbReference>
<comment type="subcellular location">
    <subcellularLocation>
        <location evidence="4">Cytoplasm</location>
    </subcellularLocation>
</comment>
<dbReference type="GO" id="GO:0051156">
    <property type="term" value="P:glucose 6-phosphate metabolic process"/>
    <property type="evidence" value="ECO:0007669"/>
    <property type="project" value="TreeGrafter"/>
</dbReference>
<dbReference type="Proteomes" id="UP000051027">
    <property type="component" value="Unassembled WGS sequence"/>
</dbReference>
<dbReference type="UniPathway" id="UPA00109">
    <property type="reaction ID" value="UER00181"/>
</dbReference>
<dbReference type="GO" id="GO:0097367">
    <property type="term" value="F:carbohydrate derivative binding"/>
    <property type="evidence" value="ECO:0007669"/>
    <property type="project" value="InterPro"/>
</dbReference>
<evidence type="ECO:0000256" key="5">
    <source>
        <dbReference type="RuleBase" id="RU000612"/>
    </source>
</evidence>
<dbReference type="SUPFAM" id="SSF53697">
    <property type="entry name" value="SIS domain"/>
    <property type="match status" value="1"/>
</dbReference>
<dbReference type="GO" id="GO:0004347">
    <property type="term" value="F:glucose-6-phosphate isomerase activity"/>
    <property type="evidence" value="ECO:0007669"/>
    <property type="project" value="UniProtKB-UniRule"/>
</dbReference>
<dbReference type="InterPro" id="IPR035482">
    <property type="entry name" value="SIS_PGI_2"/>
</dbReference>
<dbReference type="GO" id="GO:0048029">
    <property type="term" value="F:monosaccharide binding"/>
    <property type="evidence" value="ECO:0007669"/>
    <property type="project" value="TreeGrafter"/>
</dbReference>
<keyword evidence="4" id="KW-0963">Cytoplasm</keyword>
<dbReference type="PROSITE" id="PS51463">
    <property type="entry name" value="P_GLUCOSE_ISOMERASE_3"/>
    <property type="match status" value="1"/>
</dbReference>
<dbReference type="GO" id="GO:0005829">
    <property type="term" value="C:cytosol"/>
    <property type="evidence" value="ECO:0007669"/>
    <property type="project" value="TreeGrafter"/>
</dbReference>
<dbReference type="EC" id="5.3.1.9" evidence="4"/>
<feature type="active site" description="Proton donor" evidence="4">
    <location>
        <position position="314"/>
    </location>
</feature>
<comment type="catalytic activity">
    <reaction evidence="4 5">
        <text>alpha-D-glucose 6-phosphate = beta-D-fructose 6-phosphate</text>
        <dbReference type="Rhea" id="RHEA:11816"/>
        <dbReference type="ChEBI" id="CHEBI:57634"/>
        <dbReference type="ChEBI" id="CHEBI:58225"/>
        <dbReference type="EC" id="5.3.1.9"/>
    </reaction>
</comment>
<dbReference type="UniPathway" id="UPA00138"/>
<evidence type="ECO:0000256" key="1">
    <source>
        <dbReference type="ARBA" id="ARBA00022432"/>
    </source>
</evidence>
<dbReference type="InterPro" id="IPR018189">
    <property type="entry name" value="Phosphoglucose_isomerase_CS"/>
</dbReference>
<dbReference type="EMBL" id="LICS01000089">
    <property type="protein sequence ID" value="KRO94535.1"/>
    <property type="molecule type" value="Genomic_DNA"/>
</dbReference>